<keyword evidence="2" id="KW-1185">Reference proteome</keyword>
<proteinExistence type="predicted"/>
<accession>A0ACB5QZQ8</accession>
<evidence type="ECO:0000313" key="2">
    <source>
        <dbReference type="Proteomes" id="UP001055013"/>
    </source>
</evidence>
<reference evidence="1" key="1">
    <citation type="submission" date="2021-09" db="EMBL/GenBank/DDBJ databases">
        <title>Isolation and characterization of 3-chlorobenzoate degrading bacteria from soils in Shizuoka.</title>
        <authorList>
            <person name="Ifat A."/>
            <person name="Ogawa N."/>
            <person name="Kimbara K."/>
            <person name="Moriuchi R."/>
            <person name="Dohra H."/>
            <person name="Shintani M."/>
        </authorList>
    </citation>
    <scope>NUCLEOTIDE SEQUENCE</scope>
    <source>
        <strain evidence="1">19CS2-2</strain>
    </source>
</reference>
<dbReference type="EMBL" id="BPUR01000019">
    <property type="protein sequence ID" value="GJH20267.1"/>
    <property type="molecule type" value="Genomic_DNA"/>
</dbReference>
<comment type="caution">
    <text evidence="1">The sequence shown here is derived from an EMBL/GenBank/DDBJ whole genome shotgun (WGS) entry which is preliminary data.</text>
</comment>
<dbReference type="Proteomes" id="UP001055013">
    <property type="component" value="Unassembled WGS sequence"/>
</dbReference>
<protein>
    <submittedName>
        <fullName evidence="1">Uncharacterized protein</fullName>
    </submittedName>
</protein>
<evidence type="ECO:0000313" key="1">
    <source>
        <dbReference type="EMBL" id="GJH20267.1"/>
    </source>
</evidence>
<gene>
    <name evidence="1" type="ORF">CBA19CS22_27015</name>
</gene>
<name>A0ACB5QZQ8_9BURK</name>
<organism evidence="1 2">
    <name type="scientific">Caballeronia novacaledonica</name>
    <dbReference type="NCBI Taxonomy" id="1544861"/>
    <lineage>
        <taxon>Bacteria</taxon>
        <taxon>Pseudomonadati</taxon>
        <taxon>Pseudomonadota</taxon>
        <taxon>Betaproteobacteria</taxon>
        <taxon>Burkholderiales</taxon>
        <taxon>Burkholderiaceae</taxon>
        <taxon>Caballeronia</taxon>
    </lineage>
</organism>
<sequence>MANQIAKRALGDKWCDTHCEFHCFPVKKSQSCFQYLSLKRQPFEFFECNAEDRSNDRNDRQVTRIVCDPVNRQTSSEVMRAIINHHFT</sequence>